<dbReference type="OrthoDB" id="8450798at2"/>
<gene>
    <name evidence="3" type="ORF">EUA06_04715</name>
</gene>
<dbReference type="PANTHER" id="PTHR33744">
    <property type="entry name" value="CARBOHYDRATE DIACID REGULATOR"/>
    <property type="match status" value="1"/>
</dbReference>
<reference evidence="3 4" key="1">
    <citation type="submission" date="2019-01" db="EMBL/GenBank/DDBJ databases">
        <title>Novel species of Nocardioides.</title>
        <authorList>
            <person name="Liu Q."/>
            <person name="Xin Y.-H."/>
        </authorList>
    </citation>
    <scope>NUCLEOTIDE SEQUENCE [LARGE SCALE GENOMIC DNA]</scope>
    <source>
        <strain evidence="3 4">HLT3-15</strain>
    </source>
</reference>
<sequence>MHPSVCAPELEGSSDQACDLHHPEPIRWRYEQSARVRTTRQVASRPYEGRRLRISDTGNVSLTVGQLVDIPSLRTRVLAGDSGSGRPVLWAHTCELPDPWNWLGTGELLLTDGYNFPVDGPSQIEYITHLAHANLSGVALAEGLHAAPLTPEAAKAADDLAFPVLETAYAVPFVTVARTVAESNSEVASGRLVRILRVYDVLRRSSQASTHQNDLLDALGRECGADLHVLDVRQGRSLLAASTPLEEEIRTSLVRALESHTGPLPAFVRVPHASGSLLGLPVDTYGRALLLAIPAAETDVDLVVLQHVATIAGLEVDRRAAAALRRRENGARFFQRLLDSAVDVNTAAERLSALGLGDRPWRILCLGTECEIEPDDLQLRLGARQIPHLIARSGDNLIVLVAASSIGADVFGLADTSEARVGLSQPVQSIGRVGDAAREARWALETARSTDQTVVLYGEESPLFMPRTVAEGEAVVHAVLGPLVDYDQETDSQLLRSLEVYFESGRSWQAGAARLGIHKQTLVYRMRRVEDLTGTRLADMDDQTRLYLALKTLRLLRTG</sequence>
<evidence type="ECO:0000259" key="1">
    <source>
        <dbReference type="Pfam" id="PF07905"/>
    </source>
</evidence>
<evidence type="ECO:0000313" key="3">
    <source>
        <dbReference type="EMBL" id="RYB92269.1"/>
    </source>
</evidence>
<dbReference type="InterPro" id="IPR012914">
    <property type="entry name" value="PucR_dom"/>
</dbReference>
<dbReference type="InterPro" id="IPR025736">
    <property type="entry name" value="PucR_C-HTH_dom"/>
</dbReference>
<dbReference type="AlphaFoldDB" id="A0A4Q2RWL0"/>
<dbReference type="InterPro" id="IPR042070">
    <property type="entry name" value="PucR_C-HTH_sf"/>
</dbReference>
<accession>A0A4Q2RWL0</accession>
<dbReference type="Pfam" id="PF07905">
    <property type="entry name" value="PucR"/>
    <property type="match status" value="1"/>
</dbReference>
<dbReference type="Gene3D" id="1.10.10.2840">
    <property type="entry name" value="PucR C-terminal helix-turn-helix domain"/>
    <property type="match status" value="1"/>
</dbReference>
<evidence type="ECO:0000259" key="2">
    <source>
        <dbReference type="Pfam" id="PF13556"/>
    </source>
</evidence>
<name>A0A4Q2RWL0_9ACTN</name>
<dbReference type="InterPro" id="IPR051448">
    <property type="entry name" value="CdaR-like_regulators"/>
</dbReference>
<feature type="domain" description="Purine catabolism PurC-like" evidence="1">
    <location>
        <begin position="67"/>
        <end position="181"/>
    </location>
</feature>
<protein>
    <submittedName>
        <fullName evidence="3">PucR family transcriptional regulator</fullName>
    </submittedName>
</protein>
<evidence type="ECO:0000313" key="4">
    <source>
        <dbReference type="Proteomes" id="UP000291838"/>
    </source>
</evidence>
<dbReference type="Proteomes" id="UP000291838">
    <property type="component" value="Unassembled WGS sequence"/>
</dbReference>
<feature type="domain" description="PucR C-terminal helix-turn-helix" evidence="2">
    <location>
        <begin position="494"/>
        <end position="551"/>
    </location>
</feature>
<keyword evidence="4" id="KW-1185">Reference proteome</keyword>
<dbReference type="Pfam" id="PF13556">
    <property type="entry name" value="HTH_30"/>
    <property type="match status" value="1"/>
</dbReference>
<comment type="caution">
    <text evidence="3">The sequence shown here is derived from an EMBL/GenBank/DDBJ whole genome shotgun (WGS) entry which is preliminary data.</text>
</comment>
<dbReference type="EMBL" id="SDWS01000002">
    <property type="protein sequence ID" value="RYB92269.1"/>
    <property type="molecule type" value="Genomic_DNA"/>
</dbReference>
<proteinExistence type="predicted"/>
<dbReference type="PANTHER" id="PTHR33744:SF1">
    <property type="entry name" value="DNA-BINDING TRANSCRIPTIONAL ACTIVATOR ADER"/>
    <property type="match status" value="1"/>
</dbReference>
<organism evidence="3 4">
    <name type="scientific">Nocardioides glacieisoli</name>
    <dbReference type="NCBI Taxonomy" id="1168730"/>
    <lineage>
        <taxon>Bacteria</taxon>
        <taxon>Bacillati</taxon>
        <taxon>Actinomycetota</taxon>
        <taxon>Actinomycetes</taxon>
        <taxon>Propionibacteriales</taxon>
        <taxon>Nocardioidaceae</taxon>
        <taxon>Nocardioides</taxon>
    </lineage>
</organism>